<name>A0ACC2J0Y2_9PEZI</name>
<protein>
    <submittedName>
        <fullName evidence="1">Uncharacterized protein</fullName>
    </submittedName>
</protein>
<comment type="caution">
    <text evidence="1">The sequence shown here is derived from an EMBL/GenBank/DDBJ whole genome shotgun (WGS) entry which is preliminary data.</text>
</comment>
<keyword evidence="2" id="KW-1185">Reference proteome</keyword>
<reference evidence="1" key="1">
    <citation type="submission" date="2022-12" db="EMBL/GenBank/DDBJ databases">
        <title>Genome Sequence of Lasiodiplodia mahajangana.</title>
        <authorList>
            <person name="Buettner E."/>
        </authorList>
    </citation>
    <scope>NUCLEOTIDE SEQUENCE</scope>
    <source>
        <strain evidence="1">VT137</strain>
    </source>
</reference>
<gene>
    <name evidence="1" type="ORF">O1611_g10205</name>
</gene>
<evidence type="ECO:0000313" key="1">
    <source>
        <dbReference type="EMBL" id="KAJ8121043.1"/>
    </source>
</evidence>
<organism evidence="1 2">
    <name type="scientific">Lasiodiplodia mahajangana</name>
    <dbReference type="NCBI Taxonomy" id="1108764"/>
    <lineage>
        <taxon>Eukaryota</taxon>
        <taxon>Fungi</taxon>
        <taxon>Dikarya</taxon>
        <taxon>Ascomycota</taxon>
        <taxon>Pezizomycotina</taxon>
        <taxon>Dothideomycetes</taxon>
        <taxon>Dothideomycetes incertae sedis</taxon>
        <taxon>Botryosphaeriales</taxon>
        <taxon>Botryosphaeriaceae</taxon>
        <taxon>Lasiodiplodia</taxon>
    </lineage>
</organism>
<accession>A0ACC2J0Y2</accession>
<sequence length="124" mass="13110">MAFIGDQTQTDDQEAAIVLFSAGPDDALVANPDMKSSRGIPTLTPSALVVGQEVLRAIIDVLVAPGGLHEQSLRARHGHGHGGLRLLRRDGAAPERGQHPPQPVLRGPYAGEEDLGTTVERHEG</sequence>
<dbReference type="EMBL" id="JAPUUL010003920">
    <property type="protein sequence ID" value="KAJ8121043.1"/>
    <property type="molecule type" value="Genomic_DNA"/>
</dbReference>
<evidence type="ECO:0000313" key="2">
    <source>
        <dbReference type="Proteomes" id="UP001153332"/>
    </source>
</evidence>
<proteinExistence type="predicted"/>
<dbReference type="Proteomes" id="UP001153332">
    <property type="component" value="Unassembled WGS sequence"/>
</dbReference>